<feature type="domain" description="RING-type" evidence="11">
    <location>
        <begin position="335"/>
        <end position="389"/>
    </location>
</feature>
<gene>
    <name evidence="13" type="primary">mkrn1</name>
    <name evidence="13" type="ORF">g.9886</name>
</gene>
<dbReference type="Gene3D" id="4.10.1000.10">
    <property type="entry name" value="Zinc finger, CCCH-type"/>
    <property type="match status" value="1"/>
</dbReference>
<dbReference type="Pfam" id="PF00097">
    <property type="entry name" value="zf-C3HC4"/>
    <property type="match status" value="1"/>
</dbReference>
<dbReference type="SUPFAM" id="SSF57850">
    <property type="entry name" value="RING/U-box"/>
    <property type="match status" value="1"/>
</dbReference>
<keyword evidence="3" id="KW-0808">Transferase</keyword>
<evidence type="ECO:0000256" key="4">
    <source>
        <dbReference type="ARBA" id="ARBA00022723"/>
    </source>
</evidence>
<dbReference type="EMBL" id="GGYP01003559">
    <property type="protein sequence ID" value="MDE48330.1"/>
    <property type="molecule type" value="Transcribed_RNA"/>
</dbReference>
<dbReference type="SUPFAM" id="SSF90229">
    <property type="entry name" value="CCCH zinc finger"/>
    <property type="match status" value="1"/>
</dbReference>
<evidence type="ECO:0000259" key="11">
    <source>
        <dbReference type="PROSITE" id="PS50089"/>
    </source>
</evidence>
<dbReference type="InterPro" id="IPR017907">
    <property type="entry name" value="Znf_RING_CS"/>
</dbReference>
<keyword evidence="5" id="KW-0677">Repeat</keyword>
<dbReference type="InterPro" id="IPR045072">
    <property type="entry name" value="MKRN-like"/>
</dbReference>
<dbReference type="InterPro" id="IPR018957">
    <property type="entry name" value="Znf_C3HC4_RING-type"/>
</dbReference>
<evidence type="ECO:0000256" key="3">
    <source>
        <dbReference type="ARBA" id="ARBA00022679"/>
    </source>
</evidence>
<feature type="region of interest" description="Disordered" evidence="10">
    <location>
        <begin position="235"/>
        <end position="257"/>
    </location>
</feature>
<dbReference type="AlphaFoldDB" id="A0A6G1SEH9"/>
<sequence>MSQIIAESSSSSQNLAAQPILVDTEKYYCPFLERGFCRDSSRCNFSHDCYTSIKIPTDYCHFYLANQCLFGQDCKFLHSEPDDDNTLLNNIVDTNSSQADGSLFACGSGGLDGDGFPNNYDIPSEQDQANHYEVGGSSNQEDKGDDEQYSNNQEQQLVSRLRAIRISRRCAMTTPSTSTTIIAKLKLPANIAAQNPSEHPNCSTSDNKTTTTTTAANKSSWQGARLIASIRNNLGINDQAGSSSGNGNSSSSNNDDEHGLKDLPLCPYSQASGECPFPEGHCNYLHGLVCDLCYSACLHPYNEEQRHQHREECLREHEREMELSFAVQRSKDKVCGICMDTVVEKKPVTSSRFGILEKCNHIFCLDCIRKWRGTKQFDSRTIRACPECRVSSDFVIPSKYWVEDQADKDRLINEYKEALKLKPCRYFDEGKGDCPFAGSCFYKHAYPDGRIALMETPKPRRRLYGARGTTSSVANYILWNILTSTDEDDLSDNEIRSLSDDSDLDDLDDFIDSDLENYWLGQDGIEM</sequence>
<reference evidence="13" key="1">
    <citation type="submission" date="2018-10" db="EMBL/GenBank/DDBJ databases">
        <title>Transcriptome assembly of Aceria tosichella (Wheat curl mite) Type 2.</title>
        <authorList>
            <person name="Scully E.D."/>
            <person name="Geib S.M."/>
            <person name="Palmer N.A."/>
            <person name="Gupta A.K."/>
            <person name="Sarath G."/>
            <person name="Tatineni S."/>
        </authorList>
    </citation>
    <scope>NUCLEOTIDE SEQUENCE</scope>
    <source>
        <strain evidence="13">LincolnNE</strain>
    </source>
</reference>
<protein>
    <recommendedName>
        <fullName evidence="2">RING-type E3 ubiquitin transferase</fullName>
        <ecNumber evidence="2">2.3.2.27</ecNumber>
    </recommendedName>
</protein>
<dbReference type="SMART" id="SM00356">
    <property type="entry name" value="ZnF_C3H1"/>
    <property type="match status" value="4"/>
</dbReference>
<dbReference type="PROSITE" id="PS50089">
    <property type="entry name" value="ZF_RING_2"/>
    <property type="match status" value="1"/>
</dbReference>
<keyword evidence="8 9" id="KW-0862">Zinc</keyword>
<feature type="zinc finger region" description="C3H1-type" evidence="9">
    <location>
        <begin position="23"/>
        <end position="50"/>
    </location>
</feature>
<evidence type="ECO:0000256" key="10">
    <source>
        <dbReference type="SAM" id="MobiDB-lite"/>
    </source>
</evidence>
<evidence type="ECO:0000259" key="12">
    <source>
        <dbReference type="PROSITE" id="PS50103"/>
    </source>
</evidence>
<dbReference type="PROSITE" id="PS00518">
    <property type="entry name" value="ZF_RING_1"/>
    <property type="match status" value="1"/>
</dbReference>
<dbReference type="PROSITE" id="PS50103">
    <property type="entry name" value="ZF_C3H1"/>
    <property type="match status" value="4"/>
</dbReference>
<dbReference type="GO" id="GO:0008270">
    <property type="term" value="F:zinc ion binding"/>
    <property type="evidence" value="ECO:0007669"/>
    <property type="project" value="UniProtKB-KW"/>
</dbReference>
<feature type="domain" description="C3H1-type" evidence="12">
    <location>
        <begin position="54"/>
        <end position="81"/>
    </location>
</feature>
<feature type="region of interest" description="Disordered" evidence="10">
    <location>
        <begin position="130"/>
        <end position="154"/>
    </location>
</feature>
<dbReference type="PANTHER" id="PTHR11224:SF10">
    <property type="entry name" value="IP09428P-RELATED"/>
    <property type="match status" value="1"/>
</dbReference>
<dbReference type="InterPro" id="IPR013083">
    <property type="entry name" value="Znf_RING/FYVE/PHD"/>
</dbReference>
<organism evidence="13">
    <name type="scientific">Aceria tosichella</name>
    <name type="common">wheat curl mite</name>
    <dbReference type="NCBI Taxonomy" id="561515"/>
    <lineage>
        <taxon>Eukaryota</taxon>
        <taxon>Metazoa</taxon>
        <taxon>Ecdysozoa</taxon>
        <taxon>Arthropoda</taxon>
        <taxon>Chelicerata</taxon>
        <taxon>Arachnida</taxon>
        <taxon>Acari</taxon>
        <taxon>Acariformes</taxon>
        <taxon>Trombidiformes</taxon>
        <taxon>Prostigmata</taxon>
        <taxon>Eupodina</taxon>
        <taxon>Eriophyoidea</taxon>
        <taxon>Eriophyidae</taxon>
        <taxon>Eriophyinae</taxon>
        <taxon>Aceriini</taxon>
        <taxon>Aceria</taxon>
    </lineage>
</organism>
<feature type="region of interest" description="Disordered" evidence="10">
    <location>
        <begin position="193"/>
        <end position="220"/>
    </location>
</feature>
<evidence type="ECO:0000256" key="8">
    <source>
        <dbReference type="ARBA" id="ARBA00022833"/>
    </source>
</evidence>
<keyword evidence="4 9" id="KW-0479">Metal-binding</keyword>
<dbReference type="GO" id="GO:0061630">
    <property type="term" value="F:ubiquitin protein ligase activity"/>
    <property type="evidence" value="ECO:0007669"/>
    <property type="project" value="UniProtKB-EC"/>
</dbReference>
<dbReference type="InterPro" id="IPR001841">
    <property type="entry name" value="Znf_RING"/>
</dbReference>
<dbReference type="PANTHER" id="PTHR11224">
    <property type="entry name" value="MAKORIN-RELATED"/>
    <property type="match status" value="1"/>
</dbReference>
<dbReference type="Gene3D" id="3.30.40.10">
    <property type="entry name" value="Zinc/RING finger domain, C3HC4 (zinc finger)"/>
    <property type="match status" value="1"/>
</dbReference>
<evidence type="ECO:0000256" key="2">
    <source>
        <dbReference type="ARBA" id="ARBA00012483"/>
    </source>
</evidence>
<keyword evidence="6 9" id="KW-0863">Zinc-finger</keyword>
<feature type="zinc finger region" description="C3H1-type" evidence="9">
    <location>
        <begin position="260"/>
        <end position="289"/>
    </location>
</feature>
<proteinExistence type="predicted"/>
<evidence type="ECO:0000256" key="5">
    <source>
        <dbReference type="ARBA" id="ARBA00022737"/>
    </source>
</evidence>
<feature type="domain" description="C3H1-type" evidence="12">
    <location>
        <begin position="418"/>
        <end position="447"/>
    </location>
</feature>
<evidence type="ECO:0000256" key="1">
    <source>
        <dbReference type="ARBA" id="ARBA00000900"/>
    </source>
</evidence>
<dbReference type="InterPro" id="IPR000571">
    <property type="entry name" value="Znf_CCCH"/>
</dbReference>
<evidence type="ECO:0000256" key="9">
    <source>
        <dbReference type="PROSITE-ProRule" id="PRU00723"/>
    </source>
</evidence>
<dbReference type="SMART" id="SM00184">
    <property type="entry name" value="RING"/>
    <property type="match status" value="1"/>
</dbReference>
<comment type="catalytic activity">
    <reaction evidence="1">
        <text>S-ubiquitinyl-[E2 ubiquitin-conjugating enzyme]-L-cysteine + [acceptor protein]-L-lysine = [E2 ubiquitin-conjugating enzyme]-L-cysteine + N(6)-ubiquitinyl-[acceptor protein]-L-lysine.</text>
        <dbReference type="EC" id="2.3.2.27"/>
    </reaction>
</comment>
<feature type="zinc finger region" description="C3H1-type" evidence="9">
    <location>
        <begin position="418"/>
        <end position="447"/>
    </location>
</feature>
<feature type="zinc finger region" description="C3H1-type" evidence="9">
    <location>
        <begin position="54"/>
        <end position="81"/>
    </location>
</feature>
<feature type="compositionally biased region" description="Low complexity" evidence="10">
    <location>
        <begin position="241"/>
        <end position="253"/>
    </location>
</feature>
<evidence type="ECO:0000256" key="7">
    <source>
        <dbReference type="ARBA" id="ARBA00022786"/>
    </source>
</evidence>
<feature type="domain" description="C3H1-type" evidence="12">
    <location>
        <begin position="260"/>
        <end position="289"/>
    </location>
</feature>
<keyword evidence="7" id="KW-0833">Ubl conjugation pathway</keyword>
<dbReference type="GO" id="GO:0000209">
    <property type="term" value="P:protein polyubiquitination"/>
    <property type="evidence" value="ECO:0007669"/>
    <property type="project" value="InterPro"/>
</dbReference>
<name>A0A6G1SEH9_9ACAR</name>
<dbReference type="EC" id="2.3.2.27" evidence="2"/>
<dbReference type="FunFam" id="3.30.40.10:FF:000117">
    <property type="entry name" value="Probable E3 ubiquitin-protein ligase makorin-1"/>
    <property type="match status" value="1"/>
</dbReference>
<evidence type="ECO:0000313" key="13">
    <source>
        <dbReference type="EMBL" id="MDE48330.1"/>
    </source>
</evidence>
<feature type="domain" description="C3H1-type" evidence="12">
    <location>
        <begin position="23"/>
        <end position="50"/>
    </location>
</feature>
<evidence type="ECO:0000256" key="6">
    <source>
        <dbReference type="ARBA" id="ARBA00022771"/>
    </source>
</evidence>
<feature type="compositionally biased region" description="Low complexity" evidence="10">
    <location>
        <begin position="203"/>
        <end position="220"/>
    </location>
</feature>
<dbReference type="InterPro" id="IPR036855">
    <property type="entry name" value="Znf_CCCH_sf"/>
</dbReference>
<feature type="compositionally biased region" description="Polar residues" evidence="10">
    <location>
        <begin position="193"/>
        <end position="202"/>
    </location>
</feature>
<accession>A0A6G1SEH9</accession>